<evidence type="ECO:0000313" key="1">
    <source>
        <dbReference type="EMBL" id="EGT58043.1"/>
    </source>
</evidence>
<keyword evidence="2" id="KW-1185">Reference proteome</keyword>
<proteinExistence type="predicted"/>
<dbReference type="EMBL" id="GL379794">
    <property type="protein sequence ID" value="EGT58043.1"/>
    <property type="molecule type" value="Genomic_DNA"/>
</dbReference>
<dbReference type="eggNOG" id="ENOG502TJR2">
    <property type="taxonomic scope" value="Eukaryota"/>
</dbReference>
<organism evidence="2">
    <name type="scientific">Caenorhabditis brenneri</name>
    <name type="common">Nematode worm</name>
    <dbReference type="NCBI Taxonomy" id="135651"/>
    <lineage>
        <taxon>Eukaryota</taxon>
        <taxon>Metazoa</taxon>
        <taxon>Ecdysozoa</taxon>
        <taxon>Nematoda</taxon>
        <taxon>Chromadorea</taxon>
        <taxon>Rhabditida</taxon>
        <taxon>Rhabditina</taxon>
        <taxon>Rhabditomorpha</taxon>
        <taxon>Rhabditoidea</taxon>
        <taxon>Rhabditidae</taxon>
        <taxon>Peloderinae</taxon>
        <taxon>Caenorhabditis</taxon>
    </lineage>
</organism>
<dbReference type="HOGENOM" id="CLU_834786_0_0_1"/>
<accession>G0MHC0</accession>
<dbReference type="Proteomes" id="UP000008068">
    <property type="component" value="Unassembled WGS sequence"/>
</dbReference>
<reference evidence="2" key="1">
    <citation type="submission" date="2011-07" db="EMBL/GenBank/DDBJ databases">
        <authorList>
            <consortium name="Caenorhabditis brenneri Sequencing and Analysis Consortium"/>
            <person name="Wilson R.K."/>
        </authorList>
    </citation>
    <scope>NUCLEOTIDE SEQUENCE [LARGE SCALE GENOMIC DNA]</scope>
    <source>
        <strain evidence="2">PB2801</strain>
    </source>
</reference>
<name>G0MHC0_CAEBE</name>
<sequence length="333" mass="39315">MDTKEEAVQKITSHLRILSRVCDKSLANVDLDMIRDSRKSMEEVFLHYFTLFKNQKKSKKKKVNKNGEVKNEKNVDKEFKEKALEEIRELKFAEKLSDYEDRIMNMIRQYYVVQSAKPKADAKLKRAKMKLRIRQIDLRLFQRLLHKVHNNAKTTLSTNVADKKQIAENNKFIHSIIHNTKGTSPVLRNEFGEEEGNTELEANDLTLGQDIKRFLEETESVYKSFMTDENRSQVSEKYYLTIRCLLMHITCQARQYWDAANAVDILVEMKCTLQSVNKEISATIEQYYKTAQNVRDVCASIQNLKRLIRRTGNSRTYSHEEFMFFNNYDNFFE</sequence>
<evidence type="ECO:0000313" key="2">
    <source>
        <dbReference type="Proteomes" id="UP000008068"/>
    </source>
</evidence>
<dbReference type="InParanoid" id="G0MHC0"/>
<dbReference type="AlphaFoldDB" id="G0MHC0"/>
<gene>
    <name evidence="1" type="ORF">CAEBREN_11379</name>
</gene>
<protein>
    <submittedName>
        <fullName evidence="1">Uncharacterized protein</fullName>
    </submittedName>
</protein>